<dbReference type="PANTHER" id="PTHR30349:SF41">
    <property type="entry name" value="INTEGRASE_RECOMBINASE PROTEIN MJ0367-RELATED"/>
    <property type="match status" value="1"/>
</dbReference>
<dbReference type="Gene3D" id="1.10.443.10">
    <property type="entry name" value="Intergrase catalytic core"/>
    <property type="match status" value="1"/>
</dbReference>
<dbReference type="PANTHER" id="PTHR30349">
    <property type="entry name" value="PHAGE INTEGRASE-RELATED"/>
    <property type="match status" value="1"/>
</dbReference>
<sequence>MAKIPYLVRRKNVFYFRLGVPADLREIIKTREIFQSLRTQDSDEAARRALKLAAHFKTLLHDLKTGKTSSAIRFGPLELTSSETIQDIRTQELPADHHPKSAPSPETRQAPLLSVVVDDFLNRYDQNNKATFTKLSATLPLLIELITNKPINQILQADLNGFFDNVQKLPVKRKQKAFANMTIREIIAANEGQRCIAAGTFESTYKACLSIFINWARTNYRDQGFPSLRVDGAIYRSDRIDGINKQRAATSAELQKLFNNPKMRQYAANPETEHYFWLLALGLYTGARINELCQLNPAEDIKQDSATGIHYLSITDESATAEGVDKSIKTNSSKRVVPIHSKLIELGFLNYVERIKRTDSKIIFPAWQPRGGKASANAAKWFVRYLEGIGLRDDTEGARLSGFHAFRHTFITHAMHHKIQGVFAITGHEVGEVEGFGKVSEVARGYWTRGIADNIAELKETVEKFDYGLSLCRPNA</sequence>
<keyword evidence="6" id="KW-1185">Reference proteome</keyword>
<dbReference type="PROSITE" id="PS51898">
    <property type="entry name" value="TYR_RECOMBINASE"/>
    <property type="match status" value="1"/>
</dbReference>
<dbReference type="Pfam" id="PF00589">
    <property type="entry name" value="Phage_integrase"/>
    <property type="match status" value="1"/>
</dbReference>
<dbReference type="GO" id="GO:0006310">
    <property type="term" value="P:DNA recombination"/>
    <property type="evidence" value="ECO:0007669"/>
    <property type="project" value="UniProtKB-KW"/>
</dbReference>
<evidence type="ECO:0000256" key="4">
    <source>
        <dbReference type="ARBA" id="ARBA00023172"/>
    </source>
</evidence>
<comment type="caution">
    <text evidence="5">The sequence shown here is derived from an EMBL/GenBank/DDBJ whole genome shotgun (WGS) entry which is preliminary data.</text>
</comment>
<dbReference type="InterPro" id="IPR011010">
    <property type="entry name" value="DNA_brk_join_enz"/>
</dbReference>
<name>A0A291IJZ8_9GAMM</name>
<keyword evidence="4" id="KW-0233">DNA recombination</keyword>
<proteinExistence type="inferred from homology"/>
<dbReference type="KEGG" id="mko:MKLM6_2411"/>
<evidence type="ECO:0000313" key="5">
    <source>
        <dbReference type="EMBL" id="OAI29769.1"/>
    </source>
</evidence>
<dbReference type="Pfam" id="PF20172">
    <property type="entry name" value="DUF6538"/>
    <property type="match status" value="1"/>
</dbReference>
<dbReference type="Proteomes" id="UP000077734">
    <property type="component" value="Unassembled WGS sequence"/>
</dbReference>
<dbReference type="CDD" id="cd01184">
    <property type="entry name" value="INT_C_like_1"/>
    <property type="match status" value="1"/>
</dbReference>
<dbReference type="SUPFAM" id="SSF56349">
    <property type="entry name" value="DNA breaking-rejoining enzymes"/>
    <property type="match status" value="1"/>
</dbReference>
<dbReference type="InterPro" id="IPR046668">
    <property type="entry name" value="DUF6538"/>
</dbReference>
<evidence type="ECO:0000256" key="3">
    <source>
        <dbReference type="ARBA" id="ARBA00023125"/>
    </source>
</evidence>
<protein>
    <submittedName>
        <fullName evidence="5">Uncharacterized protein</fullName>
    </submittedName>
</protein>
<keyword evidence="2" id="KW-0229">DNA integration</keyword>
<evidence type="ECO:0000256" key="2">
    <source>
        <dbReference type="ARBA" id="ARBA00022908"/>
    </source>
</evidence>
<organism evidence="5 6">
    <name type="scientific">Methylomonas koyamae</name>
    <dbReference type="NCBI Taxonomy" id="702114"/>
    <lineage>
        <taxon>Bacteria</taxon>
        <taxon>Pseudomonadati</taxon>
        <taxon>Pseudomonadota</taxon>
        <taxon>Gammaproteobacteria</taxon>
        <taxon>Methylococcales</taxon>
        <taxon>Methylococcaceae</taxon>
        <taxon>Methylomonas</taxon>
    </lineage>
</organism>
<evidence type="ECO:0000313" key="6">
    <source>
        <dbReference type="Proteomes" id="UP000077734"/>
    </source>
</evidence>
<dbReference type="GO" id="GO:0015074">
    <property type="term" value="P:DNA integration"/>
    <property type="evidence" value="ECO:0007669"/>
    <property type="project" value="UniProtKB-KW"/>
</dbReference>
<gene>
    <name evidence="5" type="ORF">A1356_22975</name>
</gene>
<reference evidence="5 6" key="1">
    <citation type="submission" date="2016-03" db="EMBL/GenBank/DDBJ databases">
        <authorList>
            <person name="Heylen K."/>
            <person name="De Vos P."/>
            <person name="Vekeman B."/>
        </authorList>
    </citation>
    <scope>NUCLEOTIDE SEQUENCE [LARGE SCALE GENOMIC DNA]</scope>
    <source>
        <strain evidence="5 6">R-49807</strain>
    </source>
</reference>
<evidence type="ECO:0000256" key="1">
    <source>
        <dbReference type="ARBA" id="ARBA00008857"/>
    </source>
</evidence>
<dbReference type="InterPro" id="IPR013762">
    <property type="entry name" value="Integrase-like_cat_sf"/>
</dbReference>
<keyword evidence="3" id="KW-0238">DNA-binding</keyword>
<dbReference type="GO" id="GO:0003677">
    <property type="term" value="F:DNA binding"/>
    <property type="evidence" value="ECO:0007669"/>
    <property type="project" value="UniProtKB-KW"/>
</dbReference>
<comment type="similarity">
    <text evidence="1">Belongs to the 'phage' integrase family.</text>
</comment>
<dbReference type="InterPro" id="IPR050090">
    <property type="entry name" value="Tyrosine_recombinase_XerCD"/>
</dbReference>
<dbReference type="InterPro" id="IPR002104">
    <property type="entry name" value="Integrase_catalytic"/>
</dbReference>
<dbReference type="RefSeq" id="WP_064024590.1">
    <property type="nucleotide sequence ID" value="NZ_CP023669.1"/>
</dbReference>
<dbReference type="AlphaFoldDB" id="A0A291IJZ8"/>
<accession>A0A291IJZ8</accession>
<dbReference type="EMBL" id="LUUL01000028">
    <property type="protein sequence ID" value="OAI29769.1"/>
    <property type="molecule type" value="Genomic_DNA"/>
</dbReference>